<name>J3M0B5_ORYBR</name>
<reference evidence="1" key="2">
    <citation type="submission" date="2013-04" db="UniProtKB">
        <authorList>
            <consortium name="EnsemblPlants"/>
        </authorList>
    </citation>
    <scope>IDENTIFICATION</scope>
</reference>
<sequence>MVRQNFAHSPFRFGPAHYFHDGPRWPLTRPIDTFSSILSTDGPRRCARVEELKELGEDHGAAFWAAANKVMCNAGRDGEKDRRGGGPGTAGERALHFADVKSVVACRG</sequence>
<dbReference type="Gramene" id="OB04G28400.1">
    <property type="protein sequence ID" value="OB04G28400.1"/>
    <property type="gene ID" value="OB04G28400"/>
</dbReference>
<proteinExistence type="predicted"/>
<reference evidence="1" key="1">
    <citation type="journal article" date="2013" name="Nat. Commun.">
        <title>Whole-genome sequencing of Oryza brachyantha reveals mechanisms underlying Oryza genome evolution.</title>
        <authorList>
            <person name="Chen J."/>
            <person name="Huang Q."/>
            <person name="Gao D."/>
            <person name="Wang J."/>
            <person name="Lang Y."/>
            <person name="Liu T."/>
            <person name="Li B."/>
            <person name="Bai Z."/>
            <person name="Luis Goicoechea J."/>
            <person name="Liang C."/>
            <person name="Chen C."/>
            <person name="Zhang W."/>
            <person name="Sun S."/>
            <person name="Liao Y."/>
            <person name="Zhang X."/>
            <person name="Yang L."/>
            <person name="Song C."/>
            <person name="Wang M."/>
            <person name="Shi J."/>
            <person name="Liu G."/>
            <person name="Liu J."/>
            <person name="Zhou H."/>
            <person name="Zhou W."/>
            <person name="Yu Q."/>
            <person name="An N."/>
            <person name="Chen Y."/>
            <person name="Cai Q."/>
            <person name="Wang B."/>
            <person name="Liu B."/>
            <person name="Min J."/>
            <person name="Huang Y."/>
            <person name="Wu H."/>
            <person name="Li Z."/>
            <person name="Zhang Y."/>
            <person name="Yin Y."/>
            <person name="Song W."/>
            <person name="Jiang J."/>
            <person name="Jackson S.A."/>
            <person name="Wing R.A."/>
            <person name="Wang J."/>
            <person name="Chen M."/>
        </authorList>
    </citation>
    <scope>NUCLEOTIDE SEQUENCE [LARGE SCALE GENOMIC DNA]</scope>
    <source>
        <strain evidence="1">cv. IRGC 101232</strain>
    </source>
</reference>
<dbReference type="Proteomes" id="UP000006038">
    <property type="component" value="Chromosome 4"/>
</dbReference>
<dbReference type="AlphaFoldDB" id="J3M0B5"/>
<protein>
    <submittedName>
        <fullName evidence="1">Uncharacterized protein</fullName>
    </submittedName>
</protein>
<evidence type="ECO:0000313" key="2">
    <source>
        <dbReference type="Proteomes" id="UP000006038"/>
    </source>
</evidence>
<dbReference type="EnsemblPlants" id="OB04G28400.1">
    <property type="protein sequence ID" value="OB04G28400.1"/>
    <property type="gene ID" value="OB04G28400"/>
</dbReference>
<dbReference type="HOGENOM" id="CLU_2201025_0_0_1"/>
<accession>J3M0B5</accession>
<organism evidence="1">
    <name type="scientific">Oryza brachyantha</name>
    <name type="common">malo sina</name>
    <dbReference type="NCBI Taxonomy" id="4533"/>
    <lineage>
        <taxon>Eukaryota</taxon>
        <taxon>Viridiplantae</taxon>
        <taxon>Streptophyta</taxon>
        <taxon>Embryophyta</taxon>
        <taxon>Tracheophyta</taxon>
        <taxon>Spermatophyta</taxon>
        <taxon>Magnoliopsida</taxon>
        <taxon>Liliopsida</taxon>
        <taxon>Poales</taxon>
        <taxon>Poaceae</taxon>
        <taxon>BOP clade</taxon>
        <taxon>Oryzoideae</taxon>
        <taxon>Oryzeae</taxon>
        <taxon>Oryzinae</taxon>
        <taxon>Oryza</taxon>
    </lineage>
</organism>
<keyword evidence="2" id="KW-1185">Reference proteome</keyword>
<evidence type="ECO:0000313" key="1">
    <source>
        <dbReference type="EnsemblPlants" id="OB04G28400.1"/>
    </source>
</evidence>